<organism evidence="2 3">
    <name type="scientific">SAR324 cluster bacterium</name>
    <dbReference type="NCBI Taxonomy" id="2024889"/>
    <lineage>
        <taxon>Bacteria</taxon>
        <taxon>Deltaproteobacteria</taxon>
        <taxon>SAR324 cluster</taxon>
    </lineage>
</organism>
<comment type="caution">
    <text evidence="2">The sequence shown here is derived from an EMBL/GenBank/DDBJ whole genome shotgun (WGS) entry which is preliminary data.</text>
</comment>
<protein>
    <submittedName>
        <fullName evidence="2">Uncharacterized protein</fullName>
    </submittedName>
</protein>
<name>A0A7X9IIP6_9DELT</name>
<evidence type="ECO:0000256" key="1">
    <source>
        <dbReference type="SAM" id="MobiDB-lite"/>
    </source>
</evidence>
<feature type="non-terminal residue" evidence="2">
    <location>
        <position position="69"/>
    </location>
</feature>
<evidence type="ECO:0000313" key="3">
    <source>
        <dbReference type="Proteomes" id="UP000524246"/>
    </source>
</evidence>
<reference evidence="2 3" key="1">
    <citation type="journal article" date="2020" name="Biotechnol. Biofuels">
        <title>New insights from the biogas microbiome by comprehensive genome-resolved metagenomics of nearly 1600 species originating from multiple anaerobic digesters.</title>
        <authorList>
            <person name="Campanaro S."/>
            <person name="Treu L."/>
            <person name="Rodriguez-R L.M."/>
            <person name="Kovalovszki A."/>
            <person name="Ziels R.M."/>
            <person name="Maus I."/>
            <person name="Zhu X."/>
            <person name="Kougias P.G."/>
            <person name="Basile A."/>
            <person name="Luo G."/>
            <person name="Schluter A."/>
            <person name="Konstantinidis K.T."/>
            <person name="Angelidaki I."/>
        </authorList>
    </citation>
    <scope>NUCLEOTIDE SEQUENCE [LARGE SCALE GENOMIC DNA]</scope>
    <source>
        <strain evidence="2">AS27yjCOA_65</strain>
    </source>
</reference>
<dbReference type="Proteomes" id="UP000524246">
    <property type="component" value="Unassembled WGS sequence"/>
</dbReference>
<dbReference type="EMBL" id="JAAZON010000149">
    <property type="protein sequence ID" value="NMC62263.1"/>
    <property type="molecule type" value="Genomic_DNA"/>
</dbReference>
<evidence type="ECO:0000313" key="2">
    <source>
        <dbReference type="EMBL" id="NMC62263.1"/>
    </source>
</evidence>
<gene>
    <name evidence="2" type="ORF">GYA55_03760</name>
</gene>
<accession>A0A7X9IIP6</accession>
<proteinExistence type="predicted"/>
<feature type="region of interest" description="Disordered" evidence="1">
    <location>
        <begin position="1"/>
        <end position="29"/>
    </location>
</feature>
<dbReference type="AlphaFoldDB" id="A0A7X9IIP6"/>
<sequence>MSDYKPAFLNEEKSPNRHGRGSAESVGLPEHITNMLRNQVSIDGRITQLVGNDQLMLTREKAYRKLTIE</sequence>